<dbReference type="GO" id="GO:0016042">
    <property type="term" value="P:lipid catabolic process"/>
    <property type="evidence" value="ECO:0007669"/>
    <property type="project" value="UniProtKB-KW"/>
</dbReference>
<dbReference type="Pfam" id="PF13091">
    <property type="entry name" value="PLDc_2"/>
    <property type="match status" value="1"/>
</dbReference>
<dbReference type="GO" id="GO:0005739">
    <property type="term" value="C:mitochondrion"/>
    <property type="evidence" value="ECO:0007669"/>
    <property type="project" value="TreeGrafter"/>
</dbReference>
<dbReference type="SUPFAM" id="SSF56024">
    <property type="entry name" value="Phospholipase D/nuclease"/>
    <property type="match status" value="1"/>
</dbReference>
<sequence length="206" mass="23915">MAVTLSKALVLFLSISFLTSTAYKYFLQKKKKEKQKETNEVIMFSYEECELKKSKYSRCTITKSMDRFLHYLASPKYSLDVCIYVFTNSDIANVLLKLHYKGIKIRIIIDADMAYCTGSNLRRMERQGIPVRWMKSTNLMHHKFCIIDAVNIDDVHPLVIAGSLNWTNQALCGNWENVLVTSQADLVNQFKTEFEKLWLQFTPITS</sequence>
<dbReference type="PANTHER" id="PTHR43856">
    <property type="entry name" value="CARDIOLIPIN HYDROLASE"/>
    <property type="match status" value="1"/>
</dbReference>
<feature type="domain" description="PLD phosphodiesterase" evidence="7">
    <location>
        <begin position="136"/>
        <end position="170"/>
    </location>
</feature>
<evidence type="ECO:0000313" key="9">
    <source>
        <dbReference type="RefSeq" id="XP_028029627.1"/>
    </source>
</evidence>
<evidence type="ECO:0000256" key="5">
    <source>
        <dbReference type="ARBA" id="ARBA00040549"/>
    </source>
</evidence>
<keyword evidence="8" id="KW-1185">Reference proteome</keyword>
<accession>A0A6J2JKR9</accession>
<dbReference type="PROSITE" id="PS50035">
    <property type="entry name" value="PLD"/>
    <property type="match status" value="1"/>
</dbReference>
<dbReference type="GO" id="GO:0034587">
    <property type="term" value="P:piRNA processing"/>
    <property type="evidence" value="ECO:0007669"/>
    <property type="project" value="TreeGrafter"/>
</dbReference>
<dbReference type="RefSeq" id="XP_028029627.1">
    <property type="nucleotide sequence ID" value="XM_028173826.1"/>
</dbReference>
<gene>
    <name evidence="9" type="primary">LOC114242602</name>
</gene>
<dbReference type="Gene3D" id="3.30.870.10">
    <property type="entry name" value="Endonuclease Chain A"/>
    <property type="match status" value="1"/>
</dbReference>
<dbReference type="Proteomes" id="UP000504629">
    <property type="component" value="Unplaced"/>
</dbReference>
<evidence type="ECO:0000313" key="8">
    <source>
        <dbReference type="Proteomes" id="UP000504629"/>
    </source>
</evidence>
<evidence type="ECO:0000256" key="1">
    <source>
        <dbReference type="ARBA" id="ARBA00022801"/>
    </source>
</evidence>
<dbReference type="AlphaFoldDB" id="A0A6J2JKR9"/>
<dbReference type="InterPro" id="IPR001736">
    <property type="entry name" value="PLipase_D/transphosphatidylase"/>
</dbReference>
<keyword evidence="1" id="KW-0378">Hydrolase</keyword>
<proteinExistence type="inferred from homology"/>
<evidence type="ECO:0000256" key="6">
    <source>
        <dbReference type="ARBA" id="ARBA00043167"/>
    </source>
</evidence>
<evidence type="ECO:0000256" key="4">
    <source>
        <dbReference type="ARBA" id="ARBA00038012"/>
    </source>
</evidence>
<dbReference type="OrthoDB" id="5205528at2759"/>
<dbReference type="KEGG" id="bman:114242602"/>
<name>A0A6J2JKR9_BOMMA</name>
<reference evidence="9" key="1">
    <citation type="submission" date="2025-08" db="UniProtKB">
        <authorList>
            <consortium name="RefSeq"/>
        </authorList>
    </citation>
    <scope>IDENTIFICATION</scope>
    <source>
        <tissue evidence="9">Silk gland</tissue>
    </source>
</reference>
<dbReference type="GO" id="GO:0016891">
    <property type="term" value="F:RNA endonuclease activity producing 5'-phosphomonoesters, hydrolytic mechanism"/>
    <property type="evidence" value="ECO:0007669"/>
    <property type="project" value="TreeGrafter"/>
</dbReference>
<organism evidence="8 9">
    <name type="scientific">Bombyx mandarina</name>
    <name type="common">Wild silk moth</name>
    <name type="synonym">Wild silkworm</name>
    <dbReference type="NCBI Taxonomy" id="7092"/>
    <lineage>
        <taxon>Eukaryota</taxon>
        <taxon>Metazoa</taxon>
        <taxon>Ecdysozoa</taxon>
        <taxon>Arthropoda</taxon>
        <taxon>Hexapoda</taxon>
        <taxon>Insecta</taxon>
        <taxon>Pterygota</taxon>
        <taxon>Neoptera</taxon>
        <taxon>Endopterygota</taxon>
        <taxon>Lepidoptera</taxon>
        <taxon>Glossata</taxon>
        <taxon>Ditrysia</taxon>
        <taxon>Bombycoidea</taxon>
        <taxon>Bombycidae</taxon>
        <taxon>Bombycinae</taxon>
        <taxon>Bombyx</taxon>
    </lineage>
</organism>
<evidence type="ECO:0000256" key="3">
    <source>
        <dbReference type="ARBA" id="ARBA00023098"/>
    </source>
</evidence>
<comment type="similarity">
    <text evidence="4">Belongs to the phospholipase D family. MitoPLD/Zucchini subfamily.</text>
</comment>
<protein>
    <recommendedName>
        <fullName evidence="5">Mitochondrial cardiolipin hydrolase</fullName>
    </recommendedName>
    <alternativeName>
        <fullName evidence="6">Mitochondrial phospholipase</fullName>
    </alternativeName>
</protein>
<evidence type="ECO:0000256" key="2">
    <source>
        <dbReference type="ARBA" id="ARBA00022963"/>
    </source>
</evidence>
<dbReference type="InterPro" id="IPR025202">
    <property type="entry name" value="PLD-like_dom"/>
</dbReference>
<dbReference type="PANTHER" id="PTHR43856:SF1">
    <property type="entry name" value="MITOCHONDRIAL CARDIOLIPIN HYDROLASE"/>
    <property type="match status" value="1"/>
</dbReference>
<keyword evidence="2" id="KW-0442">Lipid degradation</keyword>
<evidence type="ECO:0000259" key="7">
    <source>
        <dbReference type="PROSITE" id="PS50035"/>
    </source>
</evidence>
<keyword evidence="3" id="KW-0443">Lipid metabolism</keyword>
<dbReference type="InterPro" id="IPR051406">
    <property type="entry name" value="PLD_domain"/>
</dbReference>
<dbReference type="GeneID" id="114242602"/>